<gene>
    <name evidence="12" type="ORF">H9812_02170</name>
</gene>
<dbReference type="GO" id="GO:0005886">
    <property type="term" value="C:plasma membrane"/>
    <property type="evidence" value="ECO:0007669"/>
    <property type="project" value="UniProtKB-SubCell"/>
</dbReference>
<evidence type="ECO:0000256" key="5">
    <source>
        <dbReference type="ARBA" id="ARBA00022741"/>
    </source>
</evidence>
<evidence type="ECO:0000256" key="4">
    <source>
        <dbReference type="ARBA" id="ARBA00022692"/>
    </source>
</evidence>
<keyword evidence="6 12" id="KW-0067">ATP-binding</keyword>
<proteinExistence type="predicted"/>
<dbReference type="InterPro" id="IPR003439">
    <property type="entry name" value="ABC_transporter-like_ATP-bd"/>
</dbReference>
<evidence type="ECO:0000256" key="6">
    <source>
        <dbReference type="ARBA" id="ARBA00022840"/>
    </source>
</evidence>
<name>A0A9D2DVY0_9FIRM</name>
<feature type="transmembrane region" description="Helical" evidence="9">
    <location>
        <begin position="268"/>
        <end position="292"/>
    </location>
</feature>
<evidence type="ECO:0000313" key="12">
    <source>
        <dbReference type="EMBL" id="HIZ24267.1"/>
    </source>
</evidence>
<dbReference type="Proteomes" id="UP000824044">
    <property type="component" value="Unassembled WGS sequence"/>
</dbReference>
<evidence type="ECO:0000256" key="1">
    <source>
        <dbReference type="ARBA" id="ARBA00004651"/>
    </source>
</evidence>
<keyword evidence="3" id="KW-1003">Cell membrane</keyword>
<keyword evidence="5" id="KW-0547">Nucleotide-binding</keyword>
<dbReference type="SUPFAM" id="SSF90123">
    <property type="entry name" value="ABC transporter transmembrane region"/>
    <property type="match status" value="1"/>
</dbReference>
<sequence>MKRTLGYLKPYAGRTALALFLKTAGSVSELVLPYLLSYIIDELTPLKDETAIWIAGGAMLFFSLLALFGNIAANRLSALVAGAMTRALRHDLFRKTSYLKCSQVDELTVPSLISRLTSDTYYVNQMVARTMRMGVRAPILLAGGLLFCFLLNARLALVLVAVIPVVAVPLFLITRKSVPMYLAVQKNGDRMVRTVQEDITGIRVIKALSKTEHESEKFGGIASDLASSEFRAQRVMSLTNPLTSLILNLGLVAVIVAGAFLSAEAGDITGFLTYFIIVLNAMLGISRIFVILSRGAASAERIEKVLALDEREKLEEHPAGDPAFAVEFKDVSFSYGGDKEHLTGISFALNKGASLGIIGPTGCGKSTVVNLLLRLYDVSAGAVYVDGRDVRSLHSEELRKKFGVVFQNGYLMAASIRENIDYGRNLPEEAIKRAARCAQAEEFIAALPDGYDHDLAQKAGNLSGGQKQRLLIARALAASPAVIVLDDSSSALDYATDAALRRALQREYAGATRIVVAQRVSSVKNCDLILVLDDGRVTGAGTHEELMKACAEYRAIAETQMGEAV</sequence>
<dbReference type="PROSITE" id="PS50893">
    <property type="entry name" value="ABC_TRANSPORTER_2"/>
    <property type="match status" value="1"/>
</dbReference>
<keyword evidence="8 9" id="KW-0472">Membrane</keyword>
<dbReference type="PANTHER" id="PTHR43394:SF1">
    <property type="entry name" value="ATP-BINDING CASSETTE SUB-FAMILY B MEMBER 10, MITOCHONDRIAL"/>
    <property type="match status" value="1"/>
</dbReference>
<evidence type="ECO:0000256" key="9">
    <source>
        <dbReference type="SAM" id="Phobius"/>
    </source>
</evidence>
<dbReference type="PROSITE" id="PS00211">
    <property type="entry name" value="ABC_TRANSPORTER_1"/>
    <property type="match status" value="1"/>
</dbReference>
<reference evidence="12" key="1">
    <citation type="journal article" date="2021" name="PeerJ">
        <title>Extensive microbial diversity within the chicken gut microbiome revealed by metagenomics and culture.</title>
        <authorList>
            <person name="Gilroy R."/>
            <person name="Ravi A."/>
            <person name="Getino M."/>
            <person name="Pursley I."/>
            <person name="Horton D.L."/>
            <person name="Alikhan N.F."/>
            <person name="Baker D."/>
            <person name="Gharbi K."/>
            <person name="Hall N."/>
            <person name="Watson M."/>
            <person name="Adriaenssens E.M."/>
            <person name="Foster-Nyarko E."/>
            <person name="Jarju S."/>
            <person name="Secka A."/>
            <person name="Antonio M."/>
            <person name="Oren A."/>
            <person name="Chaudhuri R.R."/>
            <person name="La Ragione R."/>
            <person name="Hildebrand F."/>
            <person name="Pallen M.J."/>
        </authorList>
    </citation>
    <scope>NUCLEOTIDE SEQUENCE</scope>
    <source>
        <strain evidence="12">CHK33-5263</strain>
    </source>
</reference>
<evidence type="ECO:0000313" key="13">
    <source>
        <dbReference type="Proteomes" id="UP000824044"/>
    </source>
</evidence>
<comment type="subcellular location">
    <subcellularLocation>
        <location evidence="1">Cell membrane</location>
        <topology evidence="1">Multi-pass membrane protein</topology>
    </subcellularLocation>
</comment>
<feature type="transmembrane region" description="Helical" evidence="9">
    <location>
        <begin position="52"/>
        <end position="73"/>
    </location>
</feature>
<organism evidence="12 13">
    <name type="scientific">Candidatus Gallimonas intestinigallinarum</name>
    <dbReference type="NCBI Taxonomy" id="2838604"/>
    <lineage>
        <taxon>Bacteria</taxon>
        <taxon>Bacillati</taxon>
        <taxon>Bacillota</taxon>
        <taxon>Clostridia</taxon>
        <taxon>Candidatus Gallimonas</taxon>
    </lineage>
</organism>
<dbReference type="InterPro" id="IPR003593">
    <property type="entry name" value="AAA+_ATPase"/>
</dbReference>
<evidence type="ECO:0000256" key="7">
    <source>
        <dbReference type="ARBA" id="ARBA00022989"/>
    </source>
</evidence>
<evidence type="ECO:0000259" key="11">
    <source>
        <dbReference type="PROSITE" id="PS50929"/>
    </source>
</evidence>
<dbReference type="Pfam" id="PF00664">
    <property type="entry name" value="ABC_membrane"/>
    <property type="match status" value="1"/>
</dbReference>
<dbReference type="InterPro" id="IPR039421">
    <property type="entry name" value="Type_1_exporter"/>
</dbReference>
<dbReference type="InterPro" id="IPR027417">
    <property type="entry name" value="P-loop_NTPase"/>
</dbReference>
<evidence type="ECO:0000256" key="8">
    <source>
        <dbReference type="ARBA" id="ARBA00023136"/>
    </source>
</evidence>
<evidence type="ECO:0000256" key="3">
    <source>
        <dbReference type="ARBA" id="ARBA00022475"/>
    </source>
</evidence>
<dbReference type="InterPro" id="IPR036640">
    <property type="entry name" value="ABC1_TM_sf"/>
</dbReference>
<keyword evidence="7 9" id="KW-1133">Transmembrane helix</keyword>
<dbReference type="GO" id="GO:0005524">
    <property type="term" value="F:ATP binding"/>
    <property type="evidence" value="ECO:0007669"/>
    <property type="project" value="UniProtKB-KW"/>
</dbReference>
<comment type="caution">
    <text evidence="12">The sequence shown here is derived from an EMBL/GenBank/DDBJ whole genome shotgun (WGS) entry which is preliminary data.</text>
</comment>
<dbReference type="FunFam" id="3.40.50.300:FF:000221">
    <property type="entry name" value="Multidrug ABC transporter ATP-binding protein"/>
    <property type="match status" value="1"/>
</dbReference>
<evidence type="ECO:0000259" key="10">
    <source>
        <dbReference type="PROSITE" id="PS50893"/>
    </source>
</evidence>
<keyword evidence="2" id="KW-0813">Transport</keyword>
<evidence type="ECO:0000256" key="2">
    <source>
        <dbReference type="ARBA" id="ARBA00022448"/>
    </source>
</evidence>
<feature type="transmembrane region" description="Helical" evidence="9">
    <location>
        <begin position="20"/>
        <end position="40"/>
    </location>
</feature>
<reference evidence="12" key="2">
    <citation type="submission" date="2021-04" db="EMBL/GenBank/DDBJ databases">
        <authorList>
            <person name="Gilroy R."/>
        </authorList>
    </citation>
    <scope>NUCLEOTIDE SEQUENCE</scope>
    <source>
        <strain evidence="12">CHK33-5263</strain>
    </source>
</reference>
<feature type="transmembrane region" description="Helical" evidence="9">
    <location>
        <begin position="133"/>
        <end position="150"/>
    </location>
</feature>
<dbReference type="SUPFAM" id="SSF52540">
    <property type="entry name" value="P-loop containing nucleoside triphosphate hydrolases"/>
    <property type="match status" value="1"/>
</dbReference>
<dbReference type="GO" id="GO:0015421">
    <property type="term" value="F:ABC-type oligopeptide transporter activity"/>
    <property type="evidence" value="ECO:0007669"/>
    <property type="project" value="TreeGrafter"/>
</dbReference>
<dbReference type="PROSITE" id="PS50929">
    <property type="entry name" value="ABC_TM1F"/>
    <property type="match status" value="1"/>
</dbReference>
<dbReference type="InterPro" id="IPR017871">
    <property type="entry name" value="ABC_transporter-like_CS"/>
</dbReference>
<feature type="domain" description="ABC transporter" evidence="10">
    <location>
        <begin position="326"/>
        <end position="559"/>
    </location>
</feature>
<dbReference type="EMBL" id="DXBS01000044">
    <property type="protein sequence ID" value="HIZ24267.1"/>
    <property type="molecule type" value="Genomic_DNA"/>
</dbReference>
<feature type="domain" description="ABC transmembrane type-1" evidence="11">
    <location>
        <begin position="16"/>
        <end position="294"/>
    </location>
</feature>
<dbReference type="Gene3D" id="1.20.1560.10">
    <property type="entry name" value="ABC transporter type 1, transmembrane domain"/>
    <property type="match status" value="1"/>
</dbReference>
<dbReference type="Gene3D" id="3.40.50.300">
    <property type="entry name" value="P-loop containing nucleotide triphosphate hydrolases"/>
    <property type="match status" value="1"/>
</dbReference>
<dbReference type="CDD" id="cd18548">
    <property type="entry name" value="ABC_6TM_Tm287_like"/>
    <property type="match status" value="1"/>
</dbReference>
<accession>A0A9D2DVY0</accession>
<dbReference type="GO" id="GO:0016887">
    <property type="term" value="F:ATP hydrolysis activity"/>
    <property type="evidence" value="ECO:0007669"/>
    <property type="project" value="InterPro"/>
</dbReference>
<protein>
    <submittedName>
        <fullName evidence="12">ABC transporter ATP-binding protein/permease</fullName>
    </submittedName>
</protein>
<keyword evidence="4 9" id="KW-0812">Transmembrane</keyword>
<feature type="transmembrane region" description="Helical" evidence="9">
    <location>
        <begin position="242"/>
        <end position="262"/>
    </location>
</feature>
<dbReference type="PANTHER" id="PTHR43394">
    <property type="entry name" value="ATP-DEPENDENT PERMEASE MDL1, MITOCHONDRIAL"/>
    <property type="match status" value="1"/>
</dbReference>
<dbReference type="InterPro" id="IPR011527">
    <property type="entry name" value="ABC1_TM_dom"/>
</dbReference>
<dbReference type="Pfam" id="PF00005">
    <property type="entry name" value="ABC_tran"/>
    <property type="match status" value="1"/>
</dbReference>
<dbReference type="SMART" id="SM00382">
    <property type="entry name" value="AAA"/>
    <property type="match status" value="1"/>
</dbReference>
<dbReference type="AlphaFoldDB" id="A0A9D2DVY0"/>
<feature type="transmembrane region" description="Helical" evidence="9">
    <location>
        <begin position="156"/>
        <end position="173"/>
    </location>
</feature>